<organism evidence="2 3">
    <name type="scientific">Methanosarcina barkeri 3</name>
    <dbReference type="NCBI Taxonomy" id="1434107"/>
    <lineage>
        <taxon>Archaea</taxon>
        <taxon>Methanobacteriati</taxon>
        <taxon>Methanobacteriota</taxon>
        <taxon>Stenosarchaea group</taxon>
        <taxon>Methanomicrobia</taxon>
        <taxon>Methanosarcinales</taxon>
        <taxon>Methanosarcinaceae</taxon>
        <taxon>Methanosarcina</taxon>
    </lineage>
</organism>
<keyword evidence="1" id="KW-1133">Transmembrane helix</keyword>
<dbReference type="PATRIC" id="fig|1434107.4.peg.1649"/>
<feature type="transmembrane region" description="Helical" evidence="1">
    <location>
        <begin position="130"/>
        <end position="149"/>
    </location>
</feature>
<sequence>MKIDNIVKQELWRSTAVYFVFLLFFIYLYKKGYLSVEPQIVFILPLIFTAIHFSLLVWYREKEQLLNPSISLIIGHIFESESHEEKTKKPYENEETSISFSIKKNLRLLILIILLYITYLYASLVYNIDQIFWILFLLFMGFVLSKIIYDESTEAGQKDPVRLLIFYVIACVFIFVRYLILDYPILPILKGSIILGVLLVLLVLGIKWSQRKQNSGN</sequence>
<evidence type="ECO:0000256" key="1">
    <source>
        <dbReference type="SAM" id="Phobius"/>
    </source>
</evidence>
<feature type="transmembrane region" description="Helical" evidence="1">
    <location>
        <begin position="161"/>
        <end position="180"/>
    </location>
</feature>
<keyword evidence="3" id="KW-1185">Reference proteome</keyword>
<dbReference type="AlphaFoldDB" id="A0A0E3SJJ4"/>
<evidence type="ECO:0000313" key="2">
    <source>
        <dbReference type="EMBL" id="AKB81831.1"/>
    </source>
</evidence>
<dbReference type="OrthoDB" id="137531at2157"/>
<feature type="transmembrane region" description="Helical" evidence="1">
    <location>
        <begin position="12"/>
        <end position="29"/>
    </location>
</feature>
<dbReference type="EMBL" id="CP009517">
    <property type="protein sequence ID" value="AKB81831.1"/>
    <property type="molecule type" value="Genomic_DNA"/>
</dbReference>
<name>A0A0E3SJJ4_METBA</name>
<feature type="transmembrane region" description="Helical" evidence="1">
    <location>
        <begin position="41"/>
        <end position="59"/>
    </location>
</feature>
<dbReference type="HOGENOM" id="CLU_110997_0_0_2"/>
<dbReference type="GeneID" id="24788779"/>
<accession>A0A0E3SJJ4</accession>
<dbReference type="Proteomes" id="UP000033066">
    <property type="component" value="Chromosome"/>
</dbReference>
<feature type="transmembrane region" description="Helical" evidence="1">
    <location>
        <begin position="106"/>
        <end position="124"/>
    </location>
</feature>
<keyword evidence="1" id="KW-0472">Membrane</keyword>
<gene>
    <name evidence="2" type="ORF">MSBR3_1253</name>
</gene>
<proteinExistence type="predicted"/>
<dbReference type="RefSeq" id="WP_048107260.1">
    <property type="nucleotide sequence ID" value="NZ_CP009517.1"/>
</dbReference>
<protein>
    <submittedName>
        <fullName evidence="2">Uncharacterized protein</fullName>
    </submittedName>
</protein>
<feature type="transmembrane region" description="Helical" evidence="1">
    <location>
        <begin position="186"/>
        <end position="206"/>
    </location>
</feature>
<keyword evidence="1" id="KW-0812">Transmembrane</keyword>
<evidence type="ECO:0000313" key="3">
    <source>
        <dbReference type="Proteomes" id="UP000033066"/>
    </source>
</evidence>
<reference evidence="2" key="1">
    <citation type="submission" date="2014-07" db="EMBL/GenBank/DDBJ databases">
        <title>Methanogenic archaea and the global carbon cycle.</title>
        <authorList>
            <person name="Henriksen J.R."/>
            <person name="Luke J."/>
            <person name="Reinhart S."/>
            <person name="Benedict M.N."/>
            <person name="Youngblut N.D."/>
            <person name="Metcalf M.E."/>
            <person name="Whitaker R.J."/>
            <person name="Metcalf W.W."/>
        </authorList>
    </citation>
    <scope>NUCLEOTIDE SEQUENCE [LARGE SCALE GENOMIC DNA]</scope>
    <source>
        <strain evidence="2">3</strain>
    </source>
</reference>
<dbReference type="KEGG" id="mbak:MSBR3_1253"/>